<keyword evidence="4" id="KW-0418">Kinase</keyword>
<gene>
    <name evidence="7" type="ORF">NAPIS_ORF01610</name>
</gene>
<dbReference type="InterPro" id="IPR011009">
    <property type="entry name" value="Kinase-like_dom_sf"/>
</dbReference>
<evidence type="ECO:0000259" key="6">
    <source>
        <dbReference type="PROSITE" id="PS50011"/>
    </source>
</evidence>
<evidence type="ECO:0000256" key="4">
    <source>
        <dbReference type="ARBA" id="ARBA00022777"/>
    </source>
</evidence>
<proteinExistence type="predicted"/>
<keyword evidence="5" id="KW-0067">ATP-binding</keyword>
<keyword evidence="8" id="KW-1185">Reference proteome</keyword>
<reference evidence="7 8" key="1">
    <citation type="journal article" date="2013" name="BMC Genomics">
        <title>Genome sequencing and comparative genomics of honey bee microsporidia, Nosema apis reveal novel insights into host-parasite interactions.</title>
        <authorList>
            <person name="Chen Yp."/>
            <person name="Pettis J.S."/>
            <person name="Zhao Y."/>
            <person name="Liu X."/>
            <person name="Tallon L.J."/>
            <person name="Sadzewicz L.D."/>
            <person name="Li R."/>
            <person name="Zheng H."/>
            <person name="Huang S."/>
            <person name="Zhang X."/>
            <person name="Hamilton M.C."/>
            <person name="Pernal S.F."/>
            <person name="Melathopoulos A.P."/>
            <person name="Yan X."/>
            <person name="Evans J.D."/>
        </authorList>
    </citation>
    <scope>NUCLEOTIDE SEQUENCE [LARGE SCALE GENOMIC DNA]</scope>
    <source>
        <strain evidence="7 8">BRL 01</strain>
    </source>
</reference>
<dbReference type="EMBL" id="KE647232">
    <property type="protein sequence ID" value="EQB60825.1"/>
    <property type="molecule type" value="Genomic_DNA"/>
</dbReference>
<dbReference type="OrthoDB" id="63267at2759"/>
<evidence type="ECO:0000313" key="8">
    <source>
        <dbReference type="Proteomes" id="UP000053780"/>
    </source>
</evidence>
<dbReference type="FunFam" id="1.10.510.10:FF:000210">
    <property type="entry name" value="Non-specific serine/threonine protein kinase"/>
    <property type="match status" value="1"/>
</dbReference>
<name>T0MIK3_9MICR</name>
<feature type="domain" description="Protein kinase" evidence="6">
    <location>
        <begin position="31"/>
        <end position="363"/>
    </location>
</feature>
<dbReference type="InterPro" id="IPR000719">
    <property type="entry name" value="Prot_kinase_dom"/>
</dbReference>
<organism evidence="7 8">
    <name type="scientific">Vairimorpha apis BRL 01</name>
    <dbReference type="NCBI Taxonomy" id="1037528"/>
    <lineage>
        <taxon>Eukaryota</taxon>
        <taxon>Fungi</taxon>
        <taxon>Fungi incertae sedis</taxon>
        <taxon>Microsporidia</taxon>
        <taxon>Nosematidae</taxon>
        <taxon>Vairimorpha</taxon>
    </lineage>
</organism>
<dbReference type="Pfam" id="PF00069">
    <property type="entry name" value="Pkinase"/>
    <property type="match status" value="1"/>
</dbReference>
<dbReference type="SMART" id="SM00220">
    <property type="entry name" value="S_TKc"/>
    <property type="match status" value="1"/>
</dbReference>
<dbReference type="InterPro" id="IPR008271">
    <property type="entry name" value="Ser/Thr_kinase_AS"/>
</dbReference>
<dbReference type="HOGENOM" id="CLU_664101_0_0_1"/>
<accession>T0MIK3</accession>
<keyword evidence="2" id="KW-0808">Transferase</keyword>
<dbReference type="VEuPathDB" id="MicrosporidiaDB:NAPIS_ORF01610"/>
<evidence type="ECO:0000256" key="3">
    <source>
        <dbReference type="ARBA" id="ARBA00022741"/>
    </source>
</evidence>
<evidence type="ECO:0000256" key="5">
    <source>
        <dbReference type="ARBA" id="ARBA00022840"/>
    </source>
</evidence>
<dbReference type="Gene3D" id="1.10.510.10">
    <property type="entry name" value="Transferase(Phosphotransferase) domain 1"/>
    <property type="match status" value="1"/>
</dbReference>
<dbReference type="AlphaFoldDB" id="T0MIK3"/>
<dbReference type="SUPFAM" id="SSF56112">
    <property type="entry name" value="Protein kinase-like (PK-like)"/>
    <property type="match status" value="1"/>
</dbReference>
<keyword evidence="1" id="KW-0723">Serine/threonine-protein kinase</keyword>
<evidence type="ECO:0000313" key="7">
    <source>
        <dbReference type="EMBL" id="EQB60825.1"/>
    </source>
</evidence>
<evidence type="ECO:0000256" key="1">
    <source>
        <dbReference type="ARBA" id="ARBA00022527"/>
    </source>
</evidence>
<dbReference type="Proteomes" id="UP000053780">
    <property type="component" value="Unassembled WGS sequence"/>
</dbReference>
<keyword evidence="3" id="KW-0547">Nucleotide-binding</keyword>
<dbReference type="GO" id="GO:0005524">
    <property type="term" value="F:ATP binding"/>
    <property type="evidence" value="ECO:0007669"/>
    <property type="project" value="UniProtKB-KW"/>
</dbReference>
<sequence>MTDPNETMLRILETKVNMVEGKEQESIKYKIEKLKQILQGTESKCMITTAKVVSKENLDLKLNKENNLLQGYRRIKAAEHSLNDCMIKKIDFCKIKLLMYEKEYRSEENNILYNGKFEKTTGSVVFQIKGFEFDPIFEIESLHFYIDLKLKLIVSIQNINEFEVTFEDSSELEIFLFGKNEIILEYLPSGDLLYQVVHGKLTCEQIKIYACEILLGIEFLHNQNIIYRDLKLDNILLGNDGHIKICDFGLCKEFIETNMRTHTFCGTPDTMAPEIIKCEGYTNSVDWWSYGIVLYEMYTKSPPFLGSTNREIYENITHSEPIYPSSLSYESVDLIKKLLLKNPEARLGSGENGIKNIKDHFYFKDVKWDDIYNKKGGNIIILPMKYENNIFDEVDSFNCLQKDDEVDDYFVNFQ</sequence>
<dbReference type="PROSITE" id="PS00108">
    <property type="entry name" value="PROTEIN_KINASE_ST"/>
    <property type="match status" value="1"/>
</dbReference>
<evidence type="ECO:0000256" key="2">
    <source>
        <dbReference type="ARBA" id="ARBA00022679"/>
    </source>
</evidence>
<dbReference type="PROSITE" id="PS50011">
    <property type="entry name" value="PROTEIN_KINASE_DOM"/>
    <property type="match status" value="1"/>
</dbReference>
<dbReference type="GO" id="GO:0004674">
    <property type="term" value="F:protein serine/threonine kinase activity"/>
    <property type="evidence" value="ECO:0007669"/>
    <property type="project" value="UniProtKB-KW"/>
</dbReference>
<protein>
    <recommendedName>
        <fullName evidence="6">Protein kinase domain-containing protein</fullName>
    </recommendedName>
</protein>
<dbReference type="PANTHER" id="PTHR24351">
    <property type="entry name" value="RIBOSOMAL PROTEIN S6 KINASE"/>
    <property type="match status" value="1"/>
</dbReference>